<name>A0A2T6GBE8_9PSED</name>
<evidence type="ECO:0000256" key="2">
    <source>
        <dbReference type="SAM" id="Phobius"/>
    </source>
</evidence>
<dbReference type="Proteomes" id="UP000244178">
    <property type="component" value="Unassembled WGS sequence"/>
</dbReference>
<keyword evidence="1" id="KW-0175">Coiled coil</keyword>
<accession>A0A2T6GBE8</accession>
<dbReference type="AlphaFoldDB" id="A0A2T6GBE8"/>
<evidence type="ECO:0000313" key="4">
    <source>
        <dbReference type="Proteomes" id="UP000244178"/>
    </source>
</evidence>
<evidence type="ECO:0000313" key="3">
    <source>
        <dbReference type="EMBL" id="PUA41475.1"/>
    </source>
</evidence>
<keyword evidence="2" id="KW-1133">Transmembrane helix</keyword>
<proteinExistence type="predicted"/>
<dbReference type="EMBL" id="PYJM01000012">
    <property type="protein sequence ID" value="PUA41475.1"/>
    <property type="molecule type" value="Genomic_DNA"/>
</dbReference>
<feature type="transmembrane region" description="Helical" evidence="2">
    <location>
        <begin position="119"/>
        <end position="144"/>
    </location>
</feature>
<gene>
    <name evidence="3" type="ORF">C5U62_31390</name>
</gene>
<organism evidence="3 4">
    <name type="scientific">Pseudomonas protegens</name>
    <dbReference type="NCBI Taxonomy" id="380021"/>
    <lineage>
        <taxon>Bacteria</taxon>
        <taxon>Pseudomonadati</taxon>
        <taxon>Pseudomonadota</taxon>
        <taxon>Gammaproteobacteria</taxon>
        <taxon>Pseudomonadales</taxon>
        <taxon>Pseudomonadaceae</taxon>
        <taxon>Pseudomonas</taxon>
    </lineage>
</organism>
<sequence length="178" mass="19664">MKSEKTDDVLEVIRANVLSKLDIKISKDDPIFSLVLANQAVLDRLADPLVLAVKQIPGEMGLGIEKIAAAVENAERTVEKLVEEGKTALADARANEAKKLLKFVRESLEFNKGVSHTKFSIIVGICLFFALSMTAIGGISYFAVKEASKDSEFWYKKWAAQDKKIQTLPPAIKKLFQP</sequence>
<protein>
    <submittedName>
        <fullName evidence="3">Uncharacterized protein</fullName>
    </submittedName>
</protein>
<feature type="coiled-coil region" evidence="1">
    <location>
        <begin position="64"/>
        <end position="91"/>
    </location>
</feature>
<dbReference type="RefSeq" id="WP_108546377.1">
    <property type="nucleotide sequence ID" value="NZ_PYJM01000012.1"/>
</dbReference>
<reference evidence="3 4" key="1">
    <citation type="submission" date="2018-03" db="EMBL/GenBank/DDBJ databases">
        <title>Draft genome sequence of the plant growth promoting rhizobacterium Pseudomonas protegens strain BNJ-SS-45 isolated from wheat (Triticum aestivum) rhizosphere.</title>
        <authorList>
            <person name="Bajpai A."/>
            <person name="Shende K."/>
            <person name="Meena N."/>
            <person name="Upadhyayula S.R."/>
            <person name="Suravajhala P."/>
            <person name="Medicherla K.M."/>
            <person name="Johri B.N."/>
        </authorList>
    </citation>
    <scope>NUCLEOTIDE SEQUENCE [LARGE SCALE GENOMIC DNA]</scope>
    <source>
        <strain evidence="3 4">BNJ-SS-45</strain>
    </source>
</reference>
<keyword evidence="2" id="KW-0472">Membrane</keyword>
<evidence type="ECO:0000256" key="1">
    <source>
        <dbReference type="SAM" id="Coils"/>
    </source>
</evidence>
<comment type="caution">
    <text evidence="3">The sequence shown here is derived from an EMBL/GenBank/DDBJ whole genome shotgun (WGS) entry which is preliminary data.</text>
</comment>
<keyword evidence="2" id="KW-0812">Transmembrane</keyword>